<feature type="region of interest" description="Disordered" evidence="1">
    <location>
        <begin position="40"/>
        <end position="62"/>
    </location>
</feature>
<gene>
    <name evidence="2" type="ORF">EDD71_11842</name>
</gene>
<name>A0A4R7KBJ7_9CLOT</name>
<organism evidence="2 3">
    <name type="scientific">Fonticella tunisiensis</name>
    <dbReference type="NCBI Taxonomy" id="1096341"/>
    <lineage>
        <taxon>Bacteria</taxon>
        <taxon>Bacillati</taxon>
        <taxon>Bacillota</taxon>
        <taxon>Clostridia</taxon>
        <taxon>Eubacteriales</taxon>
        <taxon>Clostridiaceae</taxon>
        <taxon>Fonticella</taxon>
    </lineage>
</organism>
<evidence type="ECO:0000313" key="2">
    <source>
        <dbReference type="EMBL" id="TDT51358.1"/>
    </source>
</evidence>
<evidence type="ECO:0000313" key="3">
    <source>
        <dbReference type="Proteomes" id="UP000295325"/>
    </source>
</evidence>
<dbReference type="Proteomes" id="UP000295325">
    <property type="component" value="Unassembled WGS sequence"/>
</dbReference>
<accession>A0A4R7KBJ7</accession>
<feature type="compositionally biased region" description="Basic and acidic residues" evidence="1">
    <location>
        <begin position="47"/>
        <end position="62"/>
    </location>
</feature>
<protein>
    <submittedName>
        <fullName evidence="2">Uncharacterized protein</fullName>
    </submittedName>
</protein>
<dbReference type="RefSeq" id="WP_133628689.1">
    <property type="nucleotide sequence ID" value="NZ_SOAZ01000018.1"/>
</dbReference>
<reference evidence="2 3" key="1">
    <citation type="submission" date="2019-03" db="EMBL/GenBank/DDBJ databases">
        <title>Genomic Encyclopedia of Type Strains, Phase IV (KMG-IV): sequencing the most valuable type-strain genomes for metagenomic binning, comparative biology and taxonomic classification.</title>
        <authorList>
            <person name="Goeker M."/>
        </authorList>
    </citation>
    <scope>NUCLEOTIDE SEQUENCE [LARGE SCALE GENOMIC DNA]</scope>
    <source>
        <strain evidence="2 3">DSM 24455</strain>
    </source>
</reference>
<proteinExistence type="predicted"/>
<comment type="caution">
    <text evidence="2">The sequence shown here is derived from an EMBL/GenBank/DDBJ whole genome shotgun (WGS) entry which is preliminary data.</text>
</comment>
<evidence type="ECO:0000256" key="1">
    <source>
        <dbReference type="SAM" id="MobiDB-lite"/>
    </source>
</evidence>
<sequence length="62" mass="7354">MRERKGKNKLSGKNRDVLEQTLDKYNPVLSSRDHRLEYLIDNPESEPFPHTEEDHSYDRVGL</sequence>
<keyword evidence="3" id="KW-1185">Reference proteome</keyword>
<dbReference type="AlphaFoldDB" id="A0A4R7KBJ7"/>
<dbReference type="EMBL" id="SOAZ01000018">
    <property type="protein sequence ID" value="TDT51358.1"/>
    <property type="molecule type" value="Genomic_DNA"/>
</dbReference>